<dbReference type="InterPro" id="IPR020546">
    <property type="entry name" value="ATP_synth_F1_dsu/esu_N"/>
</dbReference>
<keyword evidence="10" id="KW-1003">Cell membrane</keyword>
<dbReference type="GO" id="GO:0046933">
    <property type="term" value="F:proton-transporting ATP synthase activity, rotational mechanism"/>
    <property type="evidence" value="ECO:0007669"/>
    <property type="project" value="UniProtKB-UniRule"/>
</dbReference>
<dbReference type="PANTHER" id="PTHR13822">
    <property type="entry name" value="ATP SYNTHASE DELTA/EPSILON CHAIN"/>
    <property type="match status" value="1"/>
</dbReference>
<dbReference type="NCBIfam" id="NF001851">
    <property type="entry name" value="PRK00571.2-4"/>
    <property type="match status" value="1"/>
</dbReference>
<evidence type="ECO:0000256" key="7">
    <source>
        <dbReference type="ARBA" id="ARBA00023136"/>
    </source>
</evidence>
<reference evidence="14 15" key="1">
    <citation type="submission" date="2019-12" db="EMBL/GenBank/DDBJ databases">
        <title>Strain KN286 was isolated from seawater, which was collected from Caroline Seamount in the tropical western Pacific.</title>
        <authorList>
            <person name="Wang Q."/>
        </authorList>
    </citation>
    <scope>NUCLEOTIDE SEQUENCE [LARGE SCALE GENOMIC DNA]</scope>
    <source>
        <strain evidence="14 15">KN286</strain>
    </source>
</reference>
<dbReference type="GO" id="GO:0005524">
    <property type="term" value="F:ATP binding"/>
    <property type="evidence" value="ECO:0007669"/>
    <property type="project" value="UniProtKB-UniRule"/>
</dbReference>
<evidence type="ECO:0000313" key="14">
    <source>
        <dbReference type="EMBL" id="MXU64244.1"/>
    </source>
</evidence>
<comment type="subcellular location">
    <subcellularLocation>
        <location evidence="10">Cell membrane</location>
        <topology evidence="10">Peripheral membrane protein</topology>
    </subcellularLocation>
    <subcellularLocation>
        <location evidence="2">Endomembrane system</location>
        <topology evidence="2">Peripheral membrane protein</topology>
    </subcellularLocation>
</comment>
<evidence type="ECO:0000259" key="13">
    <source>
        <dbReference type="Pfam" id="PF02823"/>
    </source>
</evidence>
<sequence length="132" mass="14281">MADKMQFDLVSPERKLASLEADQVQLPGAEGDMTAMPNHAPFLTTLRPGLVRVVAGSEVTEYVITGGFAEISPEGATILAEEALPKAEATKEKLEAFLEKAKADLEQASDEAREAAALRVNDHHELFIRHAV</sequence>
<dbReference type="GO" id="GO:0005886">
    <property type="term" value="C:plasma membrane"/>
    <property type="evidence" value="ECO:0007669"/>
    <property type="project" value="UniProtKB-SubCell"/>
</dbReference>
<dbReference type="InterPro" id="IPR036771">
    <property type="entry name" value="ATPsynth_dsu/esu_N"/>
</dbReference>
<evidence type="ECO:0000256" key="11">
    <source>
        <dbReference type="RuleBase" id="RU003656"/>
    </source>
</evidence>
<proteinExistence type="inferred from homology"/>
<dbReference type="HAMAP" id="MF_00530">
    <property type="entry name" value="ATP_synth_epsil_bac"/>
    <property type="match status" value="1"/>
</dbReference>
<evidence type="ECO:0000256" key="8">
    <source>
        <dbReference type="ARBA" id="ARBA00023196"/>
    </source>
</evidence>
<evidence type="ECO:0000256" key="3">
    <source>
        <dbReference type="ARBA" id="ARBA00005712"/>
    </source>
</evidence>
<comment type="function">
    <text evidence="1 10">Produces ATP from ADP in the presence of a proton gradient across the membrane.</text>
</comment>
<dbReference type="Gene3D" id="2.60.15.10">
    <property type="entry name" value="F0F1 ATP synthase delta/epsilon subunit, N-terminal"/>
    <property type="match status" value="1"/>
</dbReference>
<keyword evidence="4 10" id="KW-0813">Transport</keyword>
<dbReference type="AlphaFoldDB" id="A0A6B0TSD5"/>
<evidence type="ECO:0000256" key="12">
    <source>
        <dbReference type="SAM" id="Coils"/>
    </source>
</evidence>
<dbReference type="SUPFAM" id="SSF51344">
    <property type="entry name" value="Epsilon subunit of F1F0-ATP synthase N-terminal domain"/>
    <property type="match status" value="1"/>
</dbReference>
<dbReference type="EMBL" id="WUWG01000001">
    <property type="protein sequence ID" value="MXU64244.1"/>
    <property type="molecule type" value="Genomic_DNA"/>
</dbReference>
<dbReference type="Proteomes" id="UP000436016">
    <property type="component" value="Unassembled WGS sequence"/>
</dbReference>
<dbReference type="GO" id="GO:0012505">
    <property type="term" value="C:endomembrane system"/>
    <property type="evidence" value="ECO:0007669"/>
    <property type="project" value="UniProtKB-SubCell"/>
</dbReference>
<comment type="caution">
    <text evidence="14">The sequence shown here is derived from an EMBL/GenBank/DDBJ whole genome shotgun (WGS) entry which is preliminary data.</text>
</comment>
<accession>A0A6B0TSD5</accession>
<keyword evidence="6 10" id="KW-0406">Ion transport</keyword>
<keyword evidence="8 10" id="KW-0139">CF(1)</keyword>
<keyword evidence="9 10" id="KW-0066">ATP synthesis</keyword>
<evidence type="ECO:0000313" key="15">
    <source>
        <dbReference type="Proteomes" id="UP000436016"/>
    </source>
</evidence>
<comment type="similarity">
    <text evidence="3 10 11">Belongs to the ATPase epsilon chain family.</text>
</comment>
<dbReference type="NCBIfam" id="TIGR01216">
    <property type="entry name" value="ATP_synt_epsi"/>
    <property type="match status" value="1"/>
</dbReference>
<evidence type="ECO:0000256" key="5">
    <source>
        <dbReference type="ARBA" id="ARBA00022781"/>
    </source>
</evidence>
<name>A0A6B0TSD5_9RHOB</name>
<evidence type="ECO:0000256" key="4">
    <source>
        <dbReference type="ARBA" id="ARBA00022448"/>
    </source>
</evidence>
<feature type="domain" description="ATP synthase F1 complex delta/epsilon subunit N-terminal" evidence="13">
    <location>
        <begin position="5"/>
        <end position="83"/>
    </location>
</feature>
<dbReference type="Pfam" id="PF02823">
    <property type="entry name" value="ATP-synt_DE_N"/>
    <property type="match status" value="1"/>
</dbReference>
<dbReference type="NCBIfam" id="NF009978">
    <property type="entry name" value="PRK13443.1"/>
    <property type="match status" value="1"/>
</dbReference>
<evidence type="ECO:0000256" key="1">
    <source>
        <dbReference type="ARBA" id="ARBA00003543"/>
    </source>
</evidence>
<keyword evidence="15" id="KW-1185">Reference proteome</keyword>
<gene>
    <name evidence="10" type="primary">atpC</name>
    <name evidence="14" type="ORF">GSH16_02205</name>
</gene>
<evidence type="ECO:0000256" key="10">
    <source>
        <dbReference type="HAMAP-Rule" id="MF_00530"/>
    </source>
</evidence>
<evidence type="ECO:0000256" key="6">
    <source>
        <dbReference type="ARBA" id="ARBA00023065"/>
    </source>
</evidence>
<comment type="subunit">
    <text evidence="10 11">F-type ATPases have 2 components, CF(1) - the catalytic core - and CF(0) - the membrane proton channel. CF(1) has five subunits: alpha(3), beta(3), gamma(1), delta(1), epsilon(1). CF(0) has three main subunits: a, b and c.</text>
</comment>
<dbReference type="GO" id="GO:0045259">
    <property type="term" value="C:proton-transporting ATP synthase complex"/>
    <property type="evidence" value="ECO:0007669"/>
    <property type="project" value="UniProtKB-KW"/>
</dbReference>
<dbReference type="CDD" id="cd12152">
    <property type="entry name" value="F1-ATPase_delta"/>
    <property type="match status" value="1"/>
</dbReference>
<keyword evidence="12" id="KW-0175">Coiled coil</keyword>
<organism evidence="14 15">
    <name type="scientific">Oceanomicrobium pacificus</name>
    <dbReference type="NCBI Taxonomy" id="2692916"/>
    <lineage>
        <taxon>Bacteria</taxon>
        <taxon>Pseudomonadati</taxon>
        <taxon>Pseudomonadota</taxon>
        <taxon>Alphaproteobacteria</taxon>
        <taxon>Rhodobacterales</taxon>
        <taxon>Paracoccaceae</taxon>
        <taxon>Oceanomicrobium</taxon>
    </lineage>
</organism>
<evidence type="ECO:0000256" key="9">
    <source>
        <dbReference type="ARBA" id="ARBA00023310"/>
    </source>
</evidence>
<dbReference type="InterPro" id="IPR001469">
    <property type="entry name" value="ATP_synth_F1_dsu/esu"/>
</dbReference>
<evidence type="ECO:0000256" key="2">
    <source>
        <dbReference type="ARBA" id="ARBA00004184"/>
    </source>
</evidence>
<feature type="coiled-coil region" evidence="12">
    <location>
        <begin position="84"/>
        <end position="118"/>
    </location>
</feature>
<protein>
    <recommendedName>
        <fullName evidence="10">ATP synthase epsilon chain</fullName>
    </recommendedName>
    <alternativeName>
        <fullName evidence="10">ATP synthase F1 sector epsilon subunit</fullName>
    </alternativeName>
    <alternativeName>
        <fullName evidence="10">F-ATPase epsilon subunit</fullName>
    </alternativeName>
</protein>
<dbReference type="RefSeq" id="WP_160851423.1">
    <property type="nucleotide sequence ID" value="NZ_WUWG01000001.1"/>
</dbReference>
<keyword evidence="5 10" id="KW-0375">Hydrogen ion transport</keyword>
<dbReference type="PANTHER" id="PTHR13822:SF10">
    <property type="entry name" value="ATP SYNTHASE EPSILON CHAIN, CHLOROPLASTIC"/>
    <property type="match status" value="1"/>
</dbReference>
<keyword evidence="7 10" id="KW-0472">Membrane</keyword>